<feature type="transmembrane region" description="Helical" evidence="1">
    <location>
        <begin position="185"/>
        <end position="206"/>
    </location>
</feature>
<keyword evidence="1" id="KW-0472">Membrane</keyword>
<dbReference type="InterPro" id="IPR021514">
    <property type="entry name" value="DUF3176"/>
</dbReference>
<comment type="caution">
    <text evidence="2">The sequence shown here is derived from an EMBL/GenBank/DDBJ whole genome shotgun (WGS) entry which is preliminary data.</text>
</comment>
<feature type="transmembrane region" description="Helical" evidence="1">
    <location>
        <begin position="132"/>
        <end position="158"/>
    </location>
</feature>
<dbReference type="PANTHER" id="PTHR37576:SF2">
    <property type="entry name" value="DEFECT AT LOW TEMPERATURE PROTEIN 1"/>
    <property type="match status" value="1"/>
</dbReference>
<dbReference type="AlphaFoldDB" id="A0A9P4LKK5"/>
<keyword evidence="1" id="KW-0812">Transmembrane</keyword>
<dbReference type="EMBL" id="ML978208">
    <property type="protein sequence ID" value="KAF2028818.1"/>
    <property type="molecule type" value="Genomic_DNA"/>
</dbReference>
<dbReference type="Proteomes" id="UP000799777">
    <property type="component" value="Unassembled WGS sequence"/>
</dbReference>
<accession>A0A9P4LKK5</accession>
<dbReference type="OrthoDB" id="5357734at2759"/>
<evidence type="ECO:0000256" key="1">
    <source>
        <dbReference type="SAM" id="Phobius"/>
    </source>
</evidence>
<evidence type="ECO:0000313" key="2">
    <source>
        <dbReference type="EMBL" id="KAF2028818.1"/>
    </source>
</evidence>
<keyword evidence="3" id="KW-1185">Reference proteome</keyword>
<dbReference type="PANTHER" id="PTHR37576">
    <property type="entry name" value="DEFECT AT LOW TEMPERATURE PROTEIN 1"/>
    <property type="match status" value="1"/>
</dbReference>
<protein>
    <submittedName>
        <fullName evidence="2">Uncharacterized protein</fullName>
    </submittedName>
</protein>
<dbReference type="Pfam" id="PF11374">
    <property type="entry name" value="DUF3176"/>
    <property type="match status" value="1"/>
</dbReference>
<reference evidence="2" key="1">
    <citation type="journal article" date="2020" name="Stud. Mycol.">
        <title>101 Dothideomycetes genomes: a test case for predicting lifestyles and emergence of pathogens.</title>
        <authorList>
            <person name="Haridas S."/>
            <person name="Albert R."/>
            <person name="Binder M."/>
            <person name="Bloem J."/>
            <person name="Labutti K."/>
            <person name="Salamov A."/>
            <person name="Andreopoulos B."/>
            <person name="Baker S."/>
            <person name="Barry K."/>
            <person name="Bills G."/>
            <person name="Bluhm B."/>
            <person name="Cannon C."/>
            <person name="Castanera R."/>
            <person name="Culley D."/>
            <person name="Daum C."/>
            <person name="Ezra D."/>
            <person name="Gonzalez J."/>
            <person name="Henrissat B."/>
            <person name="Kuo A."/>
            <person name="Liang C."/>
            <person name="Lipzen A."/>
            <person name="Lutzoni F."/>
            <person name="Magnuson J."/>
            <person name="Mondo S."/>
            <person name="Nolan M."/>
            <person name="Ohm R."/>
            <person name="Pangilinan J."/>
            <person name="Park H.-J."/>
            <person name="Ramirez L."/>
            <person name="Alfaro M."/>
            <person name="Sun H."/>
            <person name="Tritt A."/>
            <person name="Yoshinaga Y."/>
            <person name="Zwiers L.-H."/>
            <person name="Turgeon B."/>
            <person name="Goodwin S."/>
            <person name="Spatafora J."/>
            <person name="Crous P."/>
            <person name="Grigoriev I."/>
        </authorList>
    </citation>
    <scope>NUCLEOTIDE SEQUENCE</scope>
    <source>
        <strain evidence="2">CBS 110217</strain>
    </source>
</reference>
<gene>
    <name evidence="2" type="ORF">EK21DRAFT_69024</name>
</gene>
<evidence type="ECO:0000313" key="3">
    <source>
        <dbReference type="Proteomes" id="UP000799777"/>
    </source>
</evidence>
<name>A0A9P4LKK5_9PLEO</name>
<proteinExistence type="predicted"/>
<sequence length="328" mass="36601">MHNVQLLQQHRIPTPPTVYPISWPGVVPSRDLSNASSIGFRPRLTEPLQESLAWENSTHFRSTSEGSNQELLAFAAEVNDARSSRTSKQYHRNPRHLREAWRAGGWRRVPWRGMGSLVNGTSVPSWTITPHVYLAVFEMLVCLLTLCALCEGVVVAFWRLLLHGTTIADVFDTFESTSFWPAAKLLIRGHFNGVALATVLSVLSLARYPLLQRSIITSDSTYTTHTAFVIIGMLIQFASIAAIVILYYGYWELGRQVSLDPLEIARAFGAPLFDGLDGNMSASDLAMQRGHVAIRYGAVERYGGEKVLRIDDASRVNMRLPWEGEVFG</sequence>
<organism evidence="2 3">
    <name type="scientific">Setomelanomma holmii</name>
    <dbReference type="NCBI Taxonomy" id="210430"/>
    <lineage>
        <taxon>Eukaryota</taxon>
        <taxon>Fungi</taxon>
        <taxon>Dikarya</taxon>
        <taxon>Ascomycota</taxon>
        <taxon>Pezizomycotina</taxon>
        <taxon>Dothideomycetes</taxon>
        <taxon>Pleosporomycetidae</taxon>
        <taxon>Pleosporales</taxon>
        <taxon>Pleosporineae</taxon>
        <taxon>Phaeosphaeriaceae</taxon>
        <taxon>Setomelanomma</taxon>
    </lineage>
</organism>
<keyword evidence="1" id="KW-1133">Transmembrane helix</keyword>
<feature type="transmembrane region" description="Helical" evidence="1">
    <location>
        <begin position="227"/>
        <end position="251"/>
    </location>
</feature>